<evidence type="ECO:0000259" key="2">
    <source>
        <dbReference type="PROSITE" id="PS50937"/>
    </source>
</evidence>
<dbReference type="EMBL" id="JACPSX010000032">
    <property type="protein sequence ID" value="MBI3013801.1"/>
    <property type="molecule type" value="Genomic_DNA"/>
</dbReference>
<protein>
    <submittedName>
        <fullName evidence="3">Helix-turn-helix transcriptional regulator</fullName>
    </submittedName>
</protein>
<dbReference type="PROSITE" id="PS00552">
    <property type="entry name" value="HTH_MERR_1"/>
    <property type="match status" value="1"/>
</dbReference>
<name>A0A932GMN6_UNCTE</name>
<dbReference type="GO" id="GO:0003677">
    <property type="term" value="F:DNA binding"/>
    <property type="evidence" value="ECO:0007669"/>
    <property type="project" value="UniProtKB-KW"/>
</dbReference>
<reference evidence="3" key="1">
    <citation type="submission" date="2020-07" db="EMBL/GenBank/DDBJ databases">
        <title>Huge and variable diversity of episymbiotic CPR bacteria and DPANN archaea in groundwater ecosystems.</title>
        <authorList>
            <person name="He C.Y."/>
            <person name="Keren R."/>
            <person name="Whittaker M."/>
            <person name="Farag I.F."/>
            <person name="Doudna J."/>
            <person name="Cate J.H.D."/>
            <person name="Banfield J.F."/>
        </authorList>
    </citation>
    <scope>NUCLEOTIDE SEQUENCE</scope>
    <source>
        <strain evidence="3">NC_groundwater_717_Ag_S-0.2um_59_8</strain>
    </source>
</reference>
<dbReference type="NCBIfam" id="NF047375">
    <property type="entry name" value="HeatShock_HspR"/>
    <property type="match status" value="1"/>
</dbReference>
<evidence type="ECO:0000256" key="1">
    <source>
        <dbReference type="ARBA" id="ARBA00023125"/>
    </source>
</evidence>
<dbReference type="PANTHER" id="PTHR30204:SF58">
    <property type="entry name" value="HTH-TYPE TRANSCRIPTIONAL REGULATOR YFMP"/>
    <property type="match status" value="1"/>
</dbReference>
<dbReference type="Gene3D" id="1.10.1660.10">
    <property type="match status" value="1"/>
</dbReference>
<evidence type="ECO:0000313" key="3">
    <source>
        <dbReference type="EMBL" id="MBI3013801.1"/>
    </source>
</evidence>
<dbReference type="Proteomes" id="UP000741360">
    <property type="component" value="Unassembled WGS sequence"/>
</dbReference>
<feature type="domain" description="HTH merR-type" evidence="2">
    <location>
        <begin position="1"/>
        <end position="68"/>
    </location>
</feature>
<gene>
    <name evidence="3" type="ORF">HYY65_01765</name>
</gene>
<dbReference type="InterPro" id="IPR047057">
    <property type="entry name" value="MerR_fam"/>
</dbReference>
<dbReference type="PANTHER" id="PTHR30204">
    <property type="entry name" value="REDOX-CYCLING DRUG-SENSING TRANSCRIPTIONAL ACTIVATOR SOXR"/>
    <property type="match status" value="1"/>
</dbReference>
<dbReference type="SMART" id="SM00422">
    <property type="entry name" value="HTH_MERR"/>
    <property type="match status" value="1"/>
</dbReference>
<dbReference type="PROSITE" id="PS50937">
    <property type="entry name" value="HTH_MERR_2"/>
    <property type="match status" value="1"/>
</dbReference>
<comment type="caution">
    <text evidence="3">The sequence shown here is derived from an EMBL/GenBank/DDBJ whole genome shotgun (WGS) entry which is preliminary data.</text>
</comment>
<dbReference type="Pfam" id="PF13411">
    <property type="entry name" value="MerR_1"/>
    <property type="match status" value="1"/>
</dbReference>
<evidence type="ECO:0000313" key="4">
    <source>
        <dbReference type="Proteomes" id="UP000741360"/>
    </source>
</evidence>
<dbReference type="AlphaFoldDB" id="A0A932GMN6"/>
<proteinExistence type="predicted"/>
<organism evidence="3 4">
    <name type="scientific">Tectimicrobiota bacterium</name>
    <dbReference type="NCBI Taxonomy" id="2528274"/>
    <lineage>
        <taxon>Bacteria</taxon>
        <taxon>Pseudomonadati</taxon>
        <taxon>Nitrospinota/Tectimicrobiota group</taxon>
        <taxon>Candidatus Tectimicrobiota</taxon>
    </lineage>
</organism>
<keyword evidence="1" id="KW-0238">DNA-binding</keyword>
<dbReference type="InterPro" id="IPR009061">
    <property type="entry name" value="DNA-bd_dom_put_sf"/>
</dbReference>
<dbReference type="CDD" id="cd04766">
    <property type="entry name" value="HTH_HspR"/>
    <property type="match status" value="1"/>
</dbReference>
<dbReference type="GO" id="GO:0003700">
    <property type="term" value="F:DNA-binding transcription factor activity"/>
    <property type="evidence" value="ECO:0007669"/>
    <property type="project" value="InterPro"/>
</dbReference>
<dbReference type="SUPFAM" id="SSF46955">
    <property type="entry name" value="Putative DNA-binding domain"/>
    <property type="match status" value="1"/>
</dbReference>
<dbReference type="InterPro" id="IPR000551">
    <property type="entry name" value="MerR-type_HTH_dom"/>
</dbReference>
<accession>A0A932GMN6</accession>
<sequence>MISIVAQMLSIHPQTLRLYEREGFVKPSRTDGNTRLYSQKNVEQIRLILRLTRELGINLAGVEVILSMREKIDEMQREMDALSEFIKEKVGEDPRLIKEKAHNSLVKSSPGKMIKVKIEKEG</sequence>